<dbReference type="EMBL" id="AP027732">
    <property type="protein sequence ID" value="BDZ49534.1"/>
    <property type="molecule type" value="Genomic_DNA"/>
</dbReference>
<dbReference type="PROSITE" id="PS51257">
    <property type="entry name" value="PROKAR_LIPOPROTEIN"/>
    <property type="match status" value="1"/>
</dbReference>
<feature type="signal peptide" evidence="2">
    <location>
        <begin position="1"/>
        <end position="28"/>
    </location>
</feature>
<keyword evidence="4" id="KW-1185">Reference proteome</keyword>
<reference evidence="4" key="1">
    <citation type="journal article" date="2019" name="Int. J. Syst. Evol. Microbiol.">
        <title>The Global Catalogue of Microorganisms (GCM) 10K type strain sequencing project: providing services to taxonomists for standard genome sequencing and annotation.</title>
        <authorList>
            <consortium name="The Broad Institute Genomics Platform"/>
            <consortium name="The Broad Institute Genome Sequencing Center for Infectious Disease"/>
            <person name="Wu L."/>
            <person name="Ma J."/>
        </authorList>
    </citation>
    <scope>NUCLEOTIDE SEQUENCE [LARGE SCALE GENOMIC DNA]</scope>
    <source>
        <strain evidence="4">NBRC 108728</strain>
    </source>
</reference>
<feature type="region of interest" description="Disordered" evidence="1">
    <location>
        <begin position="771"/>
        <end position="822"/>
    </location>
</feature>
<name>A0ABM8GMA4_9MICO</name>
<feature type="compositionally biased region" description="Polar residues" evidence="1">
    <location>
        <begin position="773"/>
        <end position="787"/>
    </location>
</feature>
<evidence type="ECO:0000313" key="3">
    <source>
        <dbReference type="EMBL" id="BDZ49534.1"/>
    </source>
</evidence>
<evidence type="ECO:0000313" key="4">
    <source>
        <dbReference type="Proteomes" id="UP001321486"/>
    </source>
</evidence>
<accession>A0ABM8GMA4</accession>
<organism evidence="3 4">
    <name type="scientific">Frondihabitans sucicola</name>
    <dbReference type="NCBI Taxonomy" id="1268041"/>
    <lineage>
        <taxon>Bacteria</taxon>
        <taxon>Bacillati</taxon>
        <taxon>Actinomycetota</taxon>
        <taxon>Actinomycetes</taxon>
        <taxon>Micrococcales</taxon>
        <taxon>Microbacteriaceae</taxon>
        <taxon>Frondihabitans</taxon>
    </lineage>
</organism>
<sequence>MGANVRTIAASIAVVAAVALVATGCTSAQPQVAHPSRILQTVDTTLAADGAITGVADTTISVAASDASSSKTTHHDPAKVARDLPIRVTTQYSTAKKTGTDLSDLKGYTGRLEIDLTAENLTVHPQKLTYDVAGSSRTTPALVGSPFSIAASTVLKGTSPSAIVTESSDSTQDTDGVVSSDGKGNAVVQWATLLAPPTSGASQTLHLVADVKNFDVPSFDLAAQPGISTDLSSTGVLASAFDSGKDSELALQRRTIDLITNVNGVLARAGGTITEVRTNLESTSKTLGASTAQRLRDSSTSLAGTMQSLSGELGSLKGDLDTTAKATQSTVIGQLQTTVSSLDSLLGDTSATAPTATLDGQGCEAVAADQGQASSVYGSLLRVSSQLDGYADASEACKQQVSQQLETAVGPSDPTAATCTPDAPSLTCALFDSSTAVTGALIGLVGEGDALVSQLQPELAQNAIDSYGVLSGDLDSITTQLAALRASNGSTDDFDTALDNLRGAVASASDAIPAIRDQISAVHSRAQAARGLIGNQGDAFGSLQAQNSALANELCTLSGPLGRLTQEQVDHLRSYLTVTPCLGSDESQLTAPLGFSTPMDSRLADQATQWDGVVSTTDLGNSSTGLGAALSTLATRVSAIDGEIDDVASVVESGTGSVGSAVDQLQAKTSAARDAGGRLSSSLTQVKHEQDTLAANVKKAFADASSTTSRQTAALIAGQVRDVSAQAKTSRTAVVKAFDTSISGLRSTADGVTDDSKATIDGQRGKLKKETTGLASSVDEQTASSLSRIAASTDASTRDVKGLRRCSPATSTASCSTSATAR</sequence>
<gene>
    <name evidence="3" type="ORF">GCM10025867_17750</name>
</gene>
<feature type="chain" id="PRO_5046412584" evidence="2">
    <location>
        <begin position="29"/>
        <end position="822"/>
    </location>
</feature>
<evidence type="ECO:0000256" key="2">
    <source>
        <dbReference type="SAM" id="SignalP"/>
    </source>
</evidence>
<proteinExistence type="predicted"/>
<keyword evidence="2" id="KW-0732">Signal</keyword>
<dbReference type="Proteomes" id="UP001321486">
    <property type="component" value="Chromosome"/>
</dbReference>
<feature type="compositionally biased region" description="Low complexity" evidence="1">
    <location>
        <begin position="809"/>
        <end position="822"/>
    </location>
</feature>
<protein>
    <submittedName>
        <fullName evidence="3">Uncharacterized protein</fullName>
    </submittedName>
</protein>
<evidence type="ECO:0000256" key="1">
    <source>
        <dbReference type="SAM" id="MobiDB-lite"/>
    </source>
</evidence>